<protein>
    <submittedName>
        <fullName evidence="1">Uncharacterized protein</fullName>
    </submittedName>
</protein>
<accession>A0A0F9C7L9</accession>
<name>A0A0F9C7L9_9ZZZZ</name>
<comment type="caution">
    <text evidence="1">The sequence shown here is derived from an EMBL/GenBank/DDBJ whole genome shotgun (WGS) entry which is preliminary data.</text>
</comment>
<proteinExistence type="predicted"/>
<dbReference type="EMBL" id="LAZR01034411">
    <property type="protein sequence ID" value="KKL45373.1"/>
    <property type="molecule type" value="Genomic_DNA"/>
</dbReference>
<gene>
    <name evidence="1" type="ORF">LCGC14_2356280</name>
</gene>
<organism evidence="1">
    <name type="scientific">marine sediment metagenome</name>
    <dbReference type="NCBI Taxonomy" id="412755"/>
    <lineage>
        <taxon>unclassified sequences</taxon>
        <taxon>metagenomes</taxon>
        <taxon>ecological metagenomes</taxon>
    </lineage>
</organism>
<evidence type="ECO:0000313" key="1">
    <source>
        <dbReference type="EMBL" id="KKL45373.1"/>
    </source>
</evidence>
<reference evidence="1" key="1">
    <citation type="journal article" date="2015" name="Nature">
        <title>Complex archaea that bridge the gap between prokaryotes and eukaryotes.</title>
        <authorList>
            <person name="Spang A."/>
            <person name="Saw J.H."/>
            <person name="Jorgensen S.L."/>
            <person name="Zaremba-Niedzwiedzka K."/>
            <person name="Martijn J."/>
            <person name="Lind A.E."/>
            <person name="van Eijk R."/>
            <person name="Schleper C."/>
            <person name="Guy L."/>
            <person name="Ettema T.J."/>
        </authorList>
    </citation>
    <scope>NUCLEOTIDE SEQUENCE</scope>
</reference>
<dbReference type="AlphaFoldDB" id="A0A0F9C7L9"/>
<sequence>MKPTLVTKYGTGENYLDGELISEEQVEAYYVLYPPDLPGVNLPLSGQEARVL</sequence>
<feature type="non-terminal residue" evidence="1">
    <location>
        <position position="52"/>
    </location>
</feature>